<sequence>MAENKIYFQAQPLLPIDNRLKGNNVTTHKSAGINDFDKLLNEKLDTLKFSQHALDRLQSRNLQLSESDLKKLSQAVDKAAQKGAKESLVMMNDIALVVSVKNRTVITAMDGNGAEDKIITNIDSAVIL</sequence>
<dbReference type="RefSeq" id="WP_147668026.1">
    <property type="nucleotide sequence ID" value="NZ_CP120678.1"/>
</dbReference>
<gene>
    <name evidence="1" type="ORF">P3F81_04595</name>
</gene>
<keyword evidence="2" id="KW-1185">Reference proteome</keyword>
<organism evidence="1 2">
    <name type="scientific">Selenobaculum gibii</name>
    <dbReference type="NCBI Taxonomy" id="3054208"/>
    <lineage>
        <taxon>Bacteria</taxon>
        <taxon>Bacillati</taxon>
        <taxon>Bacillota</taxon>
        <taxon>Negativicutes</taxon>
        <taxon>Selenomonadales</taxon>
        <taxon>Selenomonadaceae</taxon>
        <taxon>Selenobaculum</taxon>
    </lineage>
</organism>
<dbReference type="NCBIfam" id="TIGR02530">
    <property type="entry name" value="flg_new"/>
    <property type="match status" value="1"/>
</dbReference>
<proteinExistence type="predicted"/>
<dbReference type="Pfam" id="PF12611">
    <property type="entry name" value="Flagellar_put"/>
    <property type="match status" value="1"/>
</dbReference>
<protein>
    <submittedName>
        <fullName evidence="1">TIGR02530 family flagellar biosynthesis protein</fullName>
    </submittedName>
</protein>
<evidence type="ECO:0000313" key="1">
    <source>
        <dbReference type="EMBL" id="WIW71586.1"/>
    </source>
</evidence>
<dbReference type="KEGG" id="sgbi:P3F81_04595"/>
<keyword evidence="1" id="KW-0282">Flagellum</keyword>
<name>A0A9Y2AKG0_9FIRM</name>
<keyword evidence="1" id="KW-0969">Cilium</keyword>
<accession>A0A9Y2AKG0</accession>
<dbReference type="Proteomes" id="UP001243623">
    <property type="component" value="Chromosome"/>
</dbReference>
<reference evidence="1" key="1">
    <citation type="submission" date="2023-03" db="EMBL/GenBank/DDBJ databases">
        <title>Selenobaculum gbiensis gen. nov. sp. nov., a new bacterium isolated from the gut microbiota of IBD patient.</title>
        <authorList>
            <person name="Yeo S."/>
            <person name="Park H."/>
            <person name="Huh C.S."/>
        </authorList>
    </citation>
    <scope>NUCLEOTIDE SEQUENCE</scope>
    <source>
        <strain evidence="1">ICN-92133</strain>
    </source>
</reference>
<evidence type="ECO:0000313" key="2">
    <source>
        <dbReference type="Proteomes" id="UP001243623"/>
    </source>
</evidence>
<dbReference type="AlphaFoldDB" id="A0A9Y2AKG0"/>
<dbReference type="EMBL" id="CP120678">
    <property type="protein sequence ID" value="WIW71586.1"/>
    <property type="molecule type" value="Genomic_DNA"/>
</dbReference>
<dbReference type="InterPro" id="IPR013367">
    <property type="entry name" value="Flagellar_put"/>
</dbReference>
<keyword evidence="1" id="KW-0966">Cell projection</keyword>